<dbReference type="EMBL" id="CAJVPY010057247">
    <property type="protein sequence ID" value="CAG8818950.1"/>
    <property type="molecule type" value="Genomic_DNA"/>
</dbReference>
<comment type="caution">
    <text evidence="1">The sequence shown here is derived from an EMBL/GenBank/DDBJ whole genome shotgun (WGS) entry which is preliminary data.</text>
</comment>
<name>A0A9N9P9M8_9GLOM</name>
<dbReference type="AlphaFoldDB" id="A0A9N9P9M8"/>
<sequence>SELTSSNLSISPDSLLAKLRSSLDPNFRKQNCRILSSAYEISISFAKNQMHLIWLFTLNNLAKYNEHI</sequence>
<accession>A0A9N9P9M8</accession>
<feature type="non-terminal residue" evidence="1">
    <location>
        <position position="68"/>
    </location>
</feature>
<reference evidence="1" key="1">
    <citation type="submission" date="2021-06" db="EMBL/GenBank/DDBJ databases">
        <authorList>
            <person name="Kallberg Y."/>
            <person name="Tangrot J."/>
            <person name="Rosling A."/>
        </authorList>
    </citation>
    <scope>NUCLEOTIDE SEQUENCE</scope>
    <source>
        <strain evidence="1">MA453B</strain>
    </source>
</reference>
<feature type="non-terminal residue" evidence="1">
    <location>
        <position position="1"/>
    </location>
</feature>
<protein>
    <submittedName>
        <fullName evidence="1">26566_t:CDS:1</fullName>
    </submittedName>
</protein>
<gene>
    <name evidence="1" type="ORF">DERYTH_LOCUS26707</name>
</gene>
<dbReference type="Proteomes" id="UP000789405">
    <property type="component" value="Unassembled WGS sequence"/>
</dbReference>
<keyword evidence="2" id="KW-1185">Reference proteome</keyword>
<evidence type="ECO:0000313" key="2">
    <source>
        <dbReference type="Proteomes" id="UP000789405"/>
    </source>
</evidence>
<evidence type="ECO:0000313" key="1">
    <source>
        <dbReference type="EMBL" id="CAG8818950.1"/>
    </source>
</evidence>
<organism evidence="1 2">
    <name type="scientific">Dentiscutata erythropus</name>
    <dbReference type="NCBI Taxonomy" id="1348616"/>
    <lineage>
        <taxon>Eukaryota</taxon>
        <taxon>Fungi</taxon>
        <taxon>Fungi incertae sedis</taxon>
        <taxon>Mucoromycota</taxon>
        <taxon>Glomeromycotina</taxon>
        <taxon>Glomeromycetes</taxon>
        <taxon>Diversisporales</taxon>
        <taxon>Gigasporaceae</taxon>
        <taxon>Dentiscutata</taxon>
    </lineage>
</organism>
<proteinExistence type="predicted"/>